<reference evidence="1 2" key="1">
    <citation type="submission" date="2015-09" db="EMBL/GenBank/DDBJ databases">
        <title>Trachymyrmex zeteki WGS genome.</title>
        <authorList>
            <person name="Nygaard S."/>
            <person name="Hu H."/>
            <person name="Boomsma J."/>
            <person name="Zhang G."/>
        </authorList>
    </citation>
    <scope>NUCLEOTIDE SEQUENCE [LARGE SCALE GENOMIC DNA]</scope>
    <source>
        <strain evidence="1">Tzet28-1</strain>
        <tissue evidence="1">Whole body</tissue>
    </source>
</reference>
<dbReference type="Gene3D" id="1.25.10.10">
    <property type="entry name" value="Leucine-rich Repeat Variant"/>
    <property type="match status" value="1"/>
</dbReference>
<keyword evidence="2" id="KW-1185">Reference proteome</keyword>
<proteinExistence type="predicted"/>
<protein>
    <submittedName>
        <fullName evidence="1">Uncharacterized protein</fullName>
    </submittedName>
</protein>
<evidence type="ECO:0000313" key="2">
    <source>
        <dbReference type="Proteomes" id="UP000075809"/>
    </source>
</evidence>
<organism evidence="1 2">
    <name type="scientific">Mycetomoellerius zeteki</name>
    <dbReference type="NCBI Taxonomy" id="64791"/>
    <lineage>
        <taxon>Eukaryota</taxon>
        <taxon>Metazoa</taxon>
        <taxon>Ecdysozoa</taxon>
        <taxon>Arthropoda</taxon>
        <taxon>Hexapoda</taxon>
        <taxon>Insecta</taxon>
        <taxon>Pterygota</taxon>
        <taxon>Neoptera</taxon>
        <taxon>Endopterygota</taxon>
        <taxon>Hymenoptera</taxon>
        <taxon>Apocrita</taxon>
        <taxon>Aculeata</taxon>
        <taxon>Formicoidea</taxon>
        <taxon>Formicidae</taxon>
        <taxon>Myrmicinae</taxon>
        <taxon>Mycetomoellerius</taxon>
    </lineage>
</organism>
<dbReference type="SUPFAM" id="SSF48371">
    <property type="entry name" value="ARM repeat"/>
    <property type="match status" value="1"/>
</dbReference>
<sequence>MSNILVTSRDFFSSFVQEFASPPADGMTLLLETLRGVQLAQSSPPNSGQTGPRIGTRRAALDELGCVECLAACGERCADAPRLLVQAQPGLLALAVCLTSSLNRSRVLALQVITIVTSAREASRYR</sequence>
<dbReference type="InterPro" id="IPR016024">
    <property type="entry name" value="ARM-type_fold"/>
</dbReference>
<dbReference type="AlphaFoldDB" id="A0A151XCS9"/>
<name>A0A151XCS9_9HYME</name>
<dbReference type="Proteomes" id="UP000075809">
    <property type="component" value="Unassembled WGS sequence"/>
</dbReference>
<dbReference type="EMBL" id="KQ982306">
    <property type="protein sequence ID" value="KYQ58110.1"/>
    <property type="molecule type" value="Genomic_DNA"/>
</dbReference>
<evidence type="ECO:0000313" key="1">
    <source>
        <dbReference type="EMBL" id="KYQ58110.1"/>
    </source>
</evidence>
<dbReference type="STRING" id="64791.A0A151XCS9"/>
<accession>A0A151XCS9</accession>
<gene>
    <name evidence="1" type="ORF">ALC60_02909</name>
</gene>
<dbReference type="InterPro" id="IPR011989">
    <property type="entry name" value="ARM-like"/>
</dbReference>